<dbReference type="GO" id="GO:0008289">
    <property type="term" value="F:lipid binding"/>
    <property type="evidence" value="ECO:0007669"/>
    <property type="project" value="InterPro"/>
</dbReference>
<organism evidence="3 4">
    <name type="scientific">Zingiber officinale</name>
    <name type="common">Ginger</name>
    <name type="synonym">Amomum zingiber</name>
    <dbReference type="NCBI Taxonomy" id="94328"/>
    <lineage>
        <taxon>Eukaryota</taxon>
        <taxon>Viridiplantae</taxon>
        <taxon>Streptophyta</taxon>
        <taxon>Embryophyta</taxon>
        <taxon>Tracheophyta</taxon>
        <taxon>Spermatophyta</taxon>
        <taxon>Magnoliopsida</taxon>
        <taxon>Liliopsida</taxon>
        <taxon>Zingiberales</taxon>
        <taxon>Zingiberaceae</taxon>
        <taxon>Zingiber</taxon>
    </lineage>
</organism>
<evidence type="ECO:0000259" key="2">
    <source>
        <dbReference type="SMART" id="SM00499"/>
    </source>
</evidence>
<name>A0A8J5FP54_ZINOF</name>
<evidence type="ECO:0000256" key="1">
    <source>
        <dbReference type="SAM" id="SignalP"/>
    </source>
</evidence>
<dbReference type="Pfam" id="PF00234">
    <property type="entry name" value="Tryp_alpha_amyl"/>
    <property type="match status" value="1"/>
</dbReference>
<sequence length="132" mass="13690">MSPLAASLLAVALAVAAVAAVHAGPPPCTTFLHPILPCTSYITGHGPSAPVPVPCCKGLKFMVGLMITRADRVTACKCFQDAAVKMPDIDYGRVAALPGRCHVDAPFNFTPHINCDAIKAAAVGTEAEEEHL</sequence>
<protein>
    <recommendedName>
        <fullName evidence="2">Bifunctional inhibitor/plant lipid transfer protein/seed storage helical domain-containing protein</fullName>
    </recommendedName>
</protein>
<dbReference type="AlphaFoldDB" id="A0A8J5FP54"/>
<dbReference type="GO" id="GO:0006869">
    <property type="term" value="P:lipid transport"/>
    <property type="evidence" value="ECO:0007669"/>
    <property type="project" value="InterPro"/>
</dbReference>
<dbReference type="CDD" id="cd01960">
    <property type="entry name" value="nsLTP1"/>
    <property type="match status" value="1"/>
</dbReference>
<evidence type="ECO:0000313" key="4">
    <source>
        <dbReference type="Proteomes" id="UP000734854"/>
    </source>
</evidence>
<feature type="domain" description="Bifunctional inhibitor/plant lipid transfer protein/seed storage helical" evidence="2">
    <location>
        <begin position="28"/>
        <end position="115"/>
    </location>
</feature>
<reference evidence="3 4" key="1">
    <citation type="submission" date="2020-08" db="EMBL/GenBank/DDBJ databases">
        <title>Plant Genome Project.</title>
        <authorList>
            <person name="Zhang R.-G."/>
        </authorList>
    </citation>
    <scope>NUCLEOTIDE SEQUENCE [LARGE SCALE GENOMIC DNA]</scope>
    <source>
        <tissue evidence="3">Rhizome</tissue>
    </source>
</reference>
<dbReference type="InterPro" id="IPR000528">
    <property type="entry name" value="Plant_nsLTP"/>
</dbReference>
<keyword evidence="1" id="KW-0732">Signal</keyword>
<dbReference type="InterPro" id="IPR016140">
    <property type="entry name" value="Bifunc_inhib/LTP/seed_store"/>
</dbReference>
<accession>A0A8J5FP54</accession>
<dbReference type="EMBL" id="JACMSC010000014">
    <property type="protein sequence ID" value="KAG6491354.1"/>
    <property type="molecule type" value="Genomic_DNA"/>
</dbReference>
<evidence type="ECO:0000313" key="3">
    <source>
        <dbReference type="EMBL" id="KAG6491354.1"/>
    </source>
</evidence>
<comment type="caution">
    <text evidence="3">The sequence shown here is derived from an EMBL/GenBank/DDBJ whole genome shotgun (WGS) entry which is preliminary data.</text>
</comment>
<feature type="signal peptide" evidence="1">
    <location>
        <begin position="1"/>
        <end position="23"/>
    </location>
</feature>
<dbReference type="Proteomes" id="UP000734854">
    <property type="component" value="Unassembled WGS sequence"/>
</dbReference>
<dbReference type="OrthoDB" id="649864at2759"/>
<feature type="chain" id="PRO_5035265692" description="Bifunctional inhibitor/plant lipid transfer protein/seed storage helical domain-containing protein" evidence="1">
    <location>
        <begin position="24"/>
        <end position="132"/>
    </location>
</feature>
<keyword evidence="4" id="KW-1185">Reference proteome</keyword>
<dbReference type="SMART" id="SM00499">
    <property type="entry name" value="AAI"/>
    <property type="match status" value="1"/>
</dbReference>
<dbReference type="PANTHER" id="PTHR33076">
    <property type="entry name" value="NON-SPECIFIC LIPID-TRANSFER PROTEIN 2-RELATED"/>
    <property type="match status" value="1"/>
</dbReference>
<proteinExistence type="predicted"/>
<gene>
    <name evidence="3" type="ORF">ZIOFF_052694</name>
</gene>